<proteinExistence type="predicted"/>
<evidence type="ECO:0000313" key="1">
    <source>
        <dbReference type="EMBL" id="CAD31302.1"/>
    </source>
</evidence>
<accession>Q8KGN2</accession>
<organism evidence="1">
    <name type="scientific">Rhizobium loti</name>
    <name type="common">Mesorhizobium loti</name>
    <dbReference type="NCBI Taxonomy" id="381"/>
    <lineage>
        <taxon>Bacteria</taxon>
        <taxon>Pseudomonadati</taxon>
        <taxon>Pseudomonadota</taxon>
        <taxon>Alphaproteobacteria</taxon>
        <taxon>Hyphomicrobiales</taxon>
        <taxon>Phyllobacteriaceae</taxon>
        <taxon>Mesorhizobium</taxon>
    </lineage>
</organism>
<gene>
    <name evidence="1" type="primary">msi270</name>
</gene>
<sequence>MITWRKRLFDPNLSFQWLSGVRLVDICSVMGVAINDAQMANSIWRSKPSRDLAAASLRGSTT</sequence>
<protein>
    <recommendedName>
        <fullName evidence="2">Transposase</fullName>
    </recommendedName>
</protein>
<dbReference type="AlphaFoldDB" id="Q8KGN2"/>
<dbReference type="EMBL" id="AL672114">
    <property type="protein sequence ID" value="CAD31302.1"/>
    <property type="molecule type" value="Genomic_DNA"/>
</dbReference>
<reference evidence="1" key="1">
    <citation type="journal article" date="2002" name="J. Bacteriol.">
        <title>Comparative sequence analysis of the symbiosis island of Mesorhizobium loti strain R7A.</title>
        <authorList>
            <person name="Sullivan J.T."/>
            <person name="Trzebiatowski J.R."/>
            <person name="Cruickshank R.W."/>
            <person name="Gouzy J."/>
            <person name="Brown S.D."/>
            <person name="Elliot R.M."/>
            <person name="Fleetwood D.J."/>
            <person name="McCallum N.G."/>
            <person name="Rossbach U."/>
            <person name="Stuart G.S."/>
            <person name="Weaver J.E."/>
            <person name="Webby R.J."/>
            <person name="de Bruijn F.J."/>
            <person name="Ronson C.W."/>
        </authorList>
    </citation>
    <scope>NUCLEOTIDE SEQUENCE</scope>
    <source>
        <strain evidence="1">R7A</strain>
    </source>
</reference>
<evidence type="ECO:0008006" key="2">
    <source>
        <dbReference type="Google" id="ProtNLM"/>
    </source>
</evidence>
<name>Q8KGN2_RHILI</name>